<dbReference type="PANTHER" id="PTHR46300">
    <property type="entry name" value="P450, PUTATIVE (EUROFUNG)-RELATED-RELATED"/>
    <property type="match status" value="1"/>
</dbReference>
<reference evidence="11 12" key="1">
    <citation type="submission" date="2016-06" db="EMBL/GenBank/DDBJ databases">
        <title>Comparative genomics of the ectomycorrhizal sister species Rhizopogon vinicolor and Rhizopogon vesiculosus (Basidiomycota: Boletales) reveals a divergence of the mating type B locus.</title>
        <authorList>
            <consortium name="DOE Joint Genome Institute"/>
            <person name="Mujic A.B."/>
            <person name="Kuo A."/>
            <person name="Tritt A."/>
            <person name="Lipzen A."/>
            <person name="Chen C."/>
            <person name="Johnson J."/>
            <person name="Sharma A."/>
            <person name="Barry K."/>
            <person name="Grigoriev I.V."/>
            <person name="Spatafora J.W."/>
        </authorList>
    </citation>
    <scope>NUCLEOTIDE SEQUENCE [LARGE SCALE GENOMIC DNA]</scope>
    <source>
        <strain evidence="11 12">AM-OR11-026</strain>
    </source>
</reference>
<dbReference type="AlphaFoldDB" id="A0A1B7MGD6"/>
<dbReference type="PRINTS" id="PR00463">
    <property type="entry name" value="EP450I"/>
</dbReference>
<dbReference type="GO" id="GO:0020037">
    <property type="term" value="F:heme binding"/>
    <property type="evidence" value="ECO:0007669"/>
    <property type="project" value="InterPro"/>
</dbReference>
<evidence type="ECO:0000256" key="4">
    <source>
        <dbReference type="ARBA" id="ARBA00022617"/>
    </source>
</evidence>
<dbReference type="EMBL" id="KV449304">
    <property type="protein sequence ID" value="OAX31649.1"/>
    <property type="molecule type" value="Genomic_DNA"/>
</dbReference>
<name>A0A1B7MGD6_9AGAM</name>
<evidence type="ECO:0000256" key="7">
    <source>
        <dbReference type="ARBA" id="ARBA00023004"/>
    </source>
</evidence>
<gene>
    <name evidence="11" type="ORF">K503DRAFT_777403</name>
</gene>
<comment type="similarity">
    <text evidence="3 10">Belongs to the cytochrome P450 family.</text>
</comment>
<evidence type="ECO:0000256" key="8">
    <source>
        <dbReference type="ARBA" id="ARBA00023033"/>
    </source>
</evidence>
<evidence type="ECO:0000256" key="5">
    <source>
        <dbReference type="ARBA" id="ARBA00022723"/>
    </source>
</evidence>
<dbReference type="InterPro" id="IPR002401">
    <property type="entry name" value="Cyt_P450_E_grp-I"/>
</dbReference>
<keyword evidence="7 9" id="KW-0408">Iron</keyword>
<dbReference type="PANTHER" id="PTHR46300:SF7">
    <property type="entry name" value="P450, PUTATIVE (EUROFUNG)-RELATED"/>
    <property type="match status" value="1"/>
</dbReference>
<protein>
    <submittedName>
        <fullName evidence="11">Cytochrome P450</fullName>
    </submittedName>
</protein>
<comment type="cofactor">
    <cofactor evidence="1 9">
        <name>heme</name>
        <dbReference type="ChEBI" id="CHEBI:30413"/>
    </cofactor>
</comment>
<dbReference type="InParanoid" id="A0A1B7MGD6"/>
<dbReference type="GO" id="GO:0016705">
    <property type="term" value="F:oxidoreductase activity, acting on paired donors, with incorporation or reduction of molecular oxygen"/>
    <property type="evidence" value="ECO:0007669"/>
    <property type="project" value="InterPro"/>
</dbReference>
<dbReference type="GO" id="GO:0004497">
    <property type="term" value="F:monooxygenase activity"/>
    <property type="evidence" value="ECO:0007669"/>
    <property type="project" value="UniProtKB-KW"/>
</dbReference>
<evidence type="ECO:0000256" key="10">
    <source>
        <dbReference type="RuleBase" id="RU000461"/>
    </source>
</evidence>
<proteinExistence type="inferred from homology"/>
<evidence type="ECO:0000256" key="6">
    <source>
        <dbReference type="ARBA" id="ARBA00023002"/>
    </source>
</evidence>
<dbReference type="CDD" id="cd11065">
    <property type="entry name" value="CYP64-like"/>
    <property type="match status" value="1"/>
</dbReference>
<dbReference type="GO" id="GO:0005506">
    <property type="term" value="F:iron ion binding"/>
    <property type="evidence" value="ECO:0007669"/>
    <property type="project" value="InterPro"/>
</dbReference>
<feature type="binding site" description="axial binding residue" evidence="9">
    <location>
        <position position="437"/>
    </location>
    <ligand>
        <name>heme</name>
        <dbReference type="ChEBI" id="CHEBI:30413"/>
    </ligand>
    <ligandPart>
        <name>Fe</name>
        <dbReference type="ChEBI" id="CHEBI:18248"/>
    </ligandPart>
</feature>
<dbReference type="PROSITE" id="PS00086">
    <property type="entry name" value="CYTOCHROME_P450"/>
    <property type="match status" value="1"/>
</dbReference>
<dbReference type="InterPro" id="IPR017972">
    <property type="entry name" value="Cyt_P450_CS"/>
</dbReference>
<accession>A0A1B7MGD6</accession>
<evidence type="ECO:0000256" key="3">
    <source>
        <dbReference type="ARBA" id="ARBA00010617"/>
    </source>
</evidence>
<evidence type="ECO:0000256" key="1">
    <source>
        <dbReference type="ARBA" id="ARBA00001971"/>
    </source>
</evidence>
<evidence type="ECO:0000256" key="2">
    <source>
        <dbReference type="ARBA" id="ARBA00005179"/>
    </source>
</evidence>
<dbReference type="Gene3D" id="1.10.630.10">
    <property type="entry name" value="Cytochrome P450"/>
    <property type="match status" value="1"/>
</dbReference>
<evidence type="ECO:0000256" key="9">
    <source>
        <dbReference type="PIRSR" id="PIRSR602401-1"/>
    </source>
</evidence>
<dbReference type="Proteomes" id="UP000092154">
    <property type="component" value="Unassembled WGS sequence"/>
</dbReference>
<organism evidence="11 12">
    <name type="scientific">Rhizopogon vinicolor AM-OR11-026</name>
    <dbReference type="NCBI Taxonomy" id="1314800"/>
    <lineage>
        <taxon>Eukaryota</taxon>
        <taxon>Fungi</taxon>
        <taxon>Dikarya</taxon>
        <taxon>Basidiomycota</taxon>
        <taxon>Agaricomycotina</taxon>
        <taxon>Agaricomycetes</taxon>
        <taxon>Agaricomycetidae</taxon>
        <taxon>Boletales</taxon>
        <taxon>Suillineae</taxon>
        <taxon>Rhizopogonaceae</taxon>
        <taxon>Rhizopogon</taxon>
    </lineage>
</organism>
<evidence type="ECO:0000313" key="11">
    <source>
        <dbReference type="EMBL" id="OAX31649.1"/>
    </source>
</evidence>
<comment type="pathway">
    <text evidence="2">Secondary metabolite biosynthesis.</text>
</comment>
<sequence length="510" mass="57462">MMFFADILAVGIACIAFVVALRLTRRRVYPLPLPPGPRPLPLLGSALQLDAERPWLTYTAWGKTYGKIIYSRLLGIDIIIISSETVARELLDKRSAIYSDRPVMRTNELLGLAFNTLFLPYGETLQLHRKVYYQVLRAEKSISYKEMYSRQANELVINLLNATGAVDPCKHIQVYSASLIMTVTYGHIVRGDEDSFLIRARELLDIATHINSPEKAAMYTAFPFLEKLLTWCFGGDYALMERSRELCQQLLNEPFNEVKAQMAEGTASHSLVADFLSQADDDTEEEMMKAVALTGYLAGIETTASVVHTFILAMVLFPDVQARARAEINQVVKHDIIPSTDDRASLPYLDAVLLEVLRWHTPTPLGIPHAISQDDVYDGYFIPKGALIMVNQWALSRDEEMFPDASRFDPGRHLTIDGQLKDNIVNHFAFGHGRRICPGRWFAENAVWTAMATILSVVRIDYARDPHGQKIEIKEEYTTGLSIHPKPFQCSFESVNTEREGQLRAVTSFG</sequence>
<dbReference type="SUPFAM" id="SSF48264">
    <property type="entry name" value="Cytochrome P450"/>
    <property type="match status" value="1"/>
</dbReference>
<dbReference type="InterPro" id="IPR001128">
    <property type="entry name" value="Cyt_P450"/>
</dbReference>
<dbReference type="STRING" id="1314800.A0A1B7MGD6"/>
<dbReference type="InterPro" id="IPR036396">
    <property type="entry name" value="Cyt_P450_sf"/>
</dbReference>
<keyword evidence="4 9" id="KW-0349">Heme</keyword>
<keyword evidence="5 9" id="KW-0479">Metal-binding</keyword>
<keyword evidence="8 10" id="KW-0503">Monooxygenase</keyword>
<dbReference type="Pfam" id="PF00067">
    <property type="entry name" value="p450"/>
    <property type="match status" value="1"/>
</dbReference>
<dbReference type="OrthoDB" id="1103324at2759"/>
<keyword evidence="12" id="KW-1185">Reference proteome</keyword>
<evidence type="ECO:0000313" key="12">
    <source>
        <dbReference type="Proteomes" id="UP000092154"/>
    </source>
</evidence>
<keyword evidence="6 10" id="KW-0560">Oxidoreductase</keyword>
<dbReference type="InterPro" id="IPR050364">
    <property type="entry name" value="Cytochrome_P450_fung"/>
</dbReference>